<dbReference type="Gene3D" id="1.10.10.60">
    <property type="entry name" value="Homeodomain-like"/>
    <property type="match status" value="2"/>
</dbReference>
<reference evidence="6" key="1">
    <citation type="submission" date="2017-02" db="EMBL/GenBank/DDBJ databases">
        <authorList>
            <person name="Varghese N."/>
            <person name="Submissions S."/>
        </authorList>
    </citation>
    <scope>NUCLEOTIDE SEQUENCE [LARGE SCALE GENOMIC DNA]</scope>
    <source>
        <strain evidence="6">DSM 22224</strain>
    </source>
</reference>
<sequence length="303" mass="34107">MPEKTISIDDPAAFAAAFMPGMDRQSAFSGGRGKFFIVKLEDMYPHVKGKVPASRSAMHFCLFLTEGSAFMKVGSETYTIYENELLFVAAGQLFSFSGGQVNKGYLYGFHDDMLMGRFLSSMLLKDFECLRSWGHPAVHPDSPTAGFIRQLLERLYYEYRQQGITRPNIIQSYLITLLSEVNAVFQPLQRPESTVALQLTNRFRDLLFGGMPRWRLVADLAAALHITPNHLNKTVKTVTGKTPTRWIAEATVLEAKMLLSQKDMSVSEVALAVGIEDASYFARLFKKYEGITPTEFRSRIEKS</sequence>
<keyword evidence="1" id="KW-0805">Transcription regulation</keyword>
<dbReference type="Proteomes" id="UP000190367">
    <property type="component" value="Unassembled WGS sequence"/>
</dbReference>
<dbReference type="PANTHER" id="PTHR43280:SF32">
    <property type="entry name" value="TRANSCRIPTIONAL REGULATORY PROTEIN"/>
    <property type="match status" value="1"/>
</dbReference>
<feature type="domain" description="HTH araC/xylS-type" evidence="4">
    <location>
        <begin position="201"/>
        <end position="299"/>
    </location>
</feature>
<dbReference type="SMART" id="SM00342">
    <property type="entry name" value="HTH_ARAC"/>
    <property type="match status" value="1"/>
</dbReference>
<keyword evidence="6" id="KW-1185">Reference proteome</keyword>
<dbReference type="InterPro" id="IPR020449">
    <property type="entry name" value="Tscrpt_reg_AraC-type_HTH"/>
</dbReference>
<dbReference type="GO" id="GO:0043565">
    <property type="term" value="F:sequence-specific DNA binding"/>
    <property type="evidence" value="ECO:0007669"/>
    <property type="project" value="InterPro"/>
</dbReference>
<keyword evidence="3" id="KW-0804">Transcription</keyword>
<evidence type="ECO:0000256" key="3">
    <source>
        <dbReference type="ARBA" id="ARBA00023163"/>
    </source>
</evidence>
<dbReference type="EMBL" id="FUWZ01000003">
    <property type="protein sequence ID" value="SKA33960.1"/>
    <property type="molecule type" value="Genomic_DNA"/>
</dbReference>
<dbReference type="OrthoDB" id="9793451at2"/>
<dbReference type="GO" id="GO:0003700">
    <property type="term" value="F:DNA-binding transcription factor activity"/>
    <property type="evidence" value="ECO:0007669"/>
    <property type="project" value="InterPro"/>
</dbReference>
<evidence type="ECO:0000256" key="2">
    <source>
        <dbReference type="ARBA" id="ARBA00023125"/>
    </source>
</evidence>
<gene>
    <name evidence="5" type="ORF">SAMN04488128_103926</name>
</gene>
<keyword evidence="2 5" id="KW-0238">DNA-binding</keyword>
<accession>A0A1T4T0E1</accession>
<dbReference type="InterPro" id="IPR009057">
    <property type="entry name" value="Homeodomain-like_sf"/>
</dbReference>
<proteinExistence type="predicted"/>
<dbReference type="InterPro" id="IPR037923">
    <property type="entry name" value="HTH-like"/>
</dbReference>
<dbReference type="RefSeq" id="WP_078671244.1">
    <property type="nucleotide sequence ID" value="NZ_FUWZ01000003.1"/>
</dbReference>
<dbReference type="SUPFAM" id="SSF51215">
    <property type="entry name" value="Regulatory protein AraC"/>
    <property type="match status" value="1"/>
</dbReference>
<dbReference type="PROSITE" id="PS01124">
    <property type="entry name" value="HTH_ARAC_FAMILY_2"/>
    <property type="match status" value="1"/>
</dbReference>
<dbReference type="PANTHER" id="PTHR43280">
    <property type="entry name" value="ARAC-FAMILY TRANSCRIPTIONAL REGULATOR"/>
    <property type="match status" value="1"/>
</dbReference>
<dbReference type="PRINTS" id="PR00032">
    <property type="entry name" value="HTHARAC"/>
</dbReference>
<evidence type="ECO:0000259" key="4">
    <source>
        <dbReference type="PROSITE" id="PS01124"/>
    </source>
</evidence>
<organism evidence="5 6">
    <name type="scientific">Chitinophaga eiseniae</name>
    <dbReference type="NCBI Taxonomy" id="634771"/>
    <lineage>
        <taxon>Bacteria</taxon>
        <taxon>Pseudomonadati</taxon>
        <taxon>Bacteroidota</taxon>
        <taxon>Chitinophagia</taxon>
        <taxon>Chitinophagales</taxon>
        <taxon>Chitinophagaceae</taxon>
        <taxon>Chitinophaga</taxon>
    </lineage>
</organism>
<dbReference type="SUPFAM" id="SSF46689">
    <property type="entry name" value="Homeodomain-like"/>
    <property type="match status" value="1"/>
</dbReference>
<dbReference type="AlphaFoldDB" id="A0A1T4T0E1"/>
<evidence type="ECO:0000313" key="5">
    <source>
        <dbReference type="EMBL" id="SKA33960.1"/>
    </source>
</evidence>
<evidence type="ECO:0000313" key="6">
    <source>
        <dbReference type="Proteomes" id="UP000190367"/>
    </source>
</evidence>
<protein>
    <submittedName>
        <fullName evidence="5">AraC-type DNA-binding protein</fullName>
    </submittedName>
</protein>
<dbReference type="Pfam" id="PF12833">
    <property type="entry name" value="HTH_18"/>
    <property type="match status" value="1"/>
</dbReference>
<dbReference type="InterPro" id="IPR018060">
    <property type="entry name" value="HTH_AraC"/>
</dbReference>
<dbReference type="STRING" id="634771.SAMN04488128_103926"/>
<evidence type="ECO:0000256" key="1">
    <source>
        <dbReference type="ARBA" id="ARBA00023015"/>
    </source>
</evidence>
<name>A0A1T4T0E1_9BACT</name>